<accession>A0A5C5WHS5</accession>
<organism evidence="3 4">
    <name type="scientific">Rubripirellula amarantea</name>
    <dbReference type="NCBI Taxonomy" id="2527999"/>
    <lineage>
        <taxon>Bacteria</taxon>
        <taxon>Pseudomonadati</taxon>
        <taxon>Planctomycetota</taxon>
        <taxon>Planctomycetia</taxon>
        <taxon>Pirellulales</taxon>
        <taxon>Pirellulaceae</taxon>
        <taxon>Rubripirellula</taxon>
    </lineage>
</organism>
<dbReference type="InterPro" id="IPR015947">
    <property type="entry name" value="PUA-like_sf"/>
</dbReference>
<evidence type="ECO:0000256" key="1">
    <source>
        <dbReference type="SAM" id="MobiDB-lite"/>
    </source>
</evidence>
<keyword evidence="4" id="KW-1185">Reference proteome</keyword>
<dbReference type="PROSITE" id="PS51787">
    <property type="entry name" value="LON_N"/>
    <property type="match status" value="1"/>
</dbReference>
<dbReference type="SMART" id="SM00464">
    <property type="entry name" value="LON"/>
    <property type="match status" value="1"/>
</dbReference>
<evidence type="ECO:0000259" key="2">
    <source>
        <dbReference type="PROSITE" id="PS51787"/>
    </source>
</evidence>
<keyword evidence="3" id="KW-0645">Protease</keyword>
<dbReference type="GO" id="GO:0004252">
    <property type="term" value="F:serine-type endopeptidase activity"/>
    <property type="evidence" value="ECO:0007669"/>
    <property type="project" value="UniProtKB-EC"/>
</dbReference>
<dbReference type="InterPro" id="IPR003111">
    <property type="entry name" value="Lon_prtase_N"/>
</dbReference>
<dbReference type="Pfam" id="PF02190">
    <property type="entry name" value="LON_substr_bdg"/>
    <property type="match status" value="1"/>
</dbReference>
<reference evidence="3 4" key="1">
    <citation type="submission" date="2019-02" db="EMBL/GenBank/DDBJ databases">
        <title>Deep-cultivation of Planctomycetes and their phenomic and genomic characterization uncovers novel biology.</title>
        <authorList>
            <person name="Wiegand S."/>
            <person name="Jogler M."/>
            <person name="Boedeker C."/>
            <person name="Pinto D."/>
            <person name="Vollmers J."/>
            <person name="Rivas-Marin E."/>
            <person name="Kohn T."/>
            <person name="Peeters S.H."/>
            <person name="Heuer A."/>
            <person name="Rast P."/>
            <person name="Oberbeckmann S."/>
            <person name="Bunk B."/>
            <person name="Jeske O."/>
            <person name="Meyerdierks A."/>
            <person name="Storesund J.E."/>
            <person name="Kallscheuer N."/>
            <person name="Luecker S."/>
            <person name="Lage O.M."/>
            <person name="Pohl T."/>
            <person name="Merkel B.J."/>
            <person name="Hornburger P."/>
            <person name="Mueller R.-W."/>
            <person name="Bruemmer F."/>
            <person name="Labrenz M."/>
            <person name="Spormann A.M."/>
            <person name="Op Den Camp H."/>
            <person name="Overmann J."/>
            <person name="Amann R."/>
            <person name="Jetten M.S.M."/>
            <person name="Mascher T."/>
            <person name="Medema M.H."/>
            <person name="Devos D.P."/>
            <person name="Kaster A.-K."/>
            <person name="Ovreas L."/>
            <person name="Rohde M."/>
            <person name="Galperin M.Y."/>
            <person name="Jogler C."/>
        </authorList>
    </citation>
    <scope>NUCLEOTIDE SEQUENCE [LARGE SCALE GENOMIC DNA]</scope>
    <source>
        <strain evidence="3 4">Pla22</strain>
    </source>
</reference>
<evidence type="ECO:0000313" key="4">
    <source>
        <dbReference type="Proteomes" id="UP000316598"/>
    </source>
</evidence>
<dbReference type="Proteomes" id="UP000316598">
    <property type="component" value="Unassembled WGS sequence"/>
</dbReference>
<name>A0A5C5WHS5_9BACT</name>
<dbReference type="EMBL" id="SJPI01000002">
    <property type="protein sequence ID" value="TWT50348.1"/>
    <property type="molecule type" value="Genomic_DNA"/>
</dbReference>
<dbReference type="SUPFAM" id="SSF88697">
    <property type="entry name" value="PUA domain-like"/>
    <property type="match status" value="1"/>
</dbReference>
<feature type="domain" description="Lon N-terminal" evidence="2">
    <location>
        <begin position="18"/>
        <end position="215"/>
    </location>
</feature>
<feature type="region of interest" description="Disordered" evidence="1">
    <location>
        <begin position="227"/>
        <end position="251"/>
    </location>
</feature>
<dbReference type="PANTHER" id="PTHR46732">
    <property type="entry name" value="ATP-DEPENDENT PROTEASE LA (LON) DOMAIN PROTEIN"/>
    <property type="match status" value="1"/>
</dbReference>
<dbReference type="AlphaFoldDB" id="A0A5C5WHS5"/>
<dbReference type="InterPro" id="IPR046336">
    <property type="entry name" value="Lon_prtase_N_sf"/>
</dbReference>
<dbReference type="EC" id="3.4.21.53" evidence="3"/>
<dbReference type="Gene3D" id="2.30.130.40">
    <property type="entry name" value="LON domain-like"/>
    <property type="match status" value="1"/>
</dbReference>
<dbReference type="OrthoDB" id="9806457at2"/>
<dbReference type="PANTHER" id="PTHR46732:SF8">
    <property type="entry name" value="ATP-DEPENDENT PROTEASE LA (LON) DOMAIN PROTEIN"/>
    <property type="match status" value="1"/>
</dbReference>
<protein>
    <submittedName>
        <fullName evidence="3">Lon protease</fullName>
        <ecNumber evidence="3">3.4.21.53</ecNumber>
    </submittedName>
</protein>
<comment type="caution">
    <text evidence="3">The sequence shown here is derived from an EMBL/GenBank/DDBJ whole genome shotgun (WGS) entry which is preliminary data.</text>
</comment>
<dbReference type="GO" id="GO:0006508">
    <property type="term" value="P:proteolysis"/>
    <property type="evidence" value="ECO:0007669"/>
    <property type="project" value="UniProtKB-KW"/>
</dbReference>
<keyword evidence="3" id="KW-0378">Hydrolase</keyword>
<evidence type="ECO:0000313" key="3">
    <source>
        <dbReference type="EMBL" id="TWT50348.1"/>
    </source>
</evidence>
<proteinExistence type="predicted"/>
<dbReference type="RefSeq" id="WP_146515593.1">
    <property type="nucleotide sequence ID" value="NZ_SJPI01000002.1"/>
</dbReference>
<sequence>MDNLDDVTRLPDEFDGRVRLFPLPDLVVFPHAMQPLHIFEPRYCDLLAESLASDQLIAMATMTGGLPDLKSSDAAIAPTVCICRVISHAEVENDRHNVLLVGIRRATIVQEIDAGRTFRIAEVDAQEDIYSPSKAKYRLALKGKLLTAFSNIIPATATVQKNLHELMAGQMGLGPITDIISYTLPFDVQSKLQLLTESDVDLRADHLIRLLQSGKIKLHSVSIEEQSLDSPSLEQDRSPSEDGFPPAFSLN</sequence>
<gene>
    <name evidence="3" type="primary">lon</name>
    <name evidence="3" type="ORF">Pla22_30900</name>
</gene>